<reference evidence="3 4" key="1">
    <citation type="journal article" date="2019" name="Int. J. Syst. Evol. Microbiol.">
        <title>The Global Catalogue of Microorganisms (GCM) 10K type strain sequencing project: providing services to taxonomists for standard genome sequencing and annotation.</title>
        <authorList>
            <consortium name="The Broad Institute Genomics Platform"/>
            <consortium name="The Broad Institute Genome Sequencing Center for Infectious Disease"/>
            <person name="Wu L."/>
            <person name="Ma J."/>
        </authorList>
    </citation>
    <scope>NUCLEOTIDE SEQUENCE [LARGE SCALE GENOMIC DNA]</scope>
    <source>
        <strain evidence="3 4">CGMCC 1.10593</strain>
    </source>
</reference>
<dbReference type="Pfam" id="PF24458">
    <property type="entry name" value="DUF7573"/>
    <property type="match status" value="1"/>
</dbReference>
<evidence type="ECO:0000259" key="2">
    <source>
        <dbReference type="Pfam" id="PF24458"/>
    </source>
</evidence>
<accession>A0ABD6D563</accession>
<evidence type="ECO:0000256" key="1">
    <source>
        <dbReference type="SAM" id="MobiDB-lite"/>
    </source>
</evidence>
<organism evidence="3 4">
    <name type="scientific">Halohasta litorea</name>
    <dbReference type="NCBI Taxonomy" id="869891"/>
    <lineage>
        <taxon>Archaea</taxon>
        <taxon>Methanobacteriati</taxon>
        <taxon>Methanobacteriota</taxon>
        <taxon>Stenosarchaea group</taxon>
        <taxon>Halobacteria</taxon>
        <taxon>Halobacteriales</taxon>
        <taxon>Haloferacaceae</taxon>
        <taxon>Halohasta</taxon>
    </lineage>
</organism>
<feature type="region of interest" description="Disordered" evidence="1">
    <location>
        <begin position="1"/>
        <end position="38"/>
    </location>
</feature>
<dbReference type="AlphaFoldDB" id="A0ABD6D563"/>
<evidence type="ECO:0000313" key="4">
    <source>
        <dbReference type="Proteomes" id="UP001597052"/>
    </source>
</evidence>
<comment type="caution">
    <text evidence="3">The sequence shown here is derived from an EMBL/GenBank/DDBJ whole genome shotgun (WGS) entry which is preliminary data.</text>
</comment>
<dbReference type="EMBL" id="JBHUDM010000001">
    <property type="protein sequence ID" value="MFD1640870.1"/>
    <property type="molecule type" value="Genomic_DNA"/>
</dbReference>
<proteinExistence type="predicted"/>
<feature type="compositionally biased region" description="Basic and acidic residues" evidence="1">
    <location>
        <begin position="16"/>
        <end position="27"/>
    </location>
</feature>
<feature type="domain" description="DUF7573" evidence="2">
    <location>
        <begin position="37"/>
        <end position="75"/>
    </location>
</feature>
<protein>
    <recommendedName>
        <fullName evidence="2">DUF7573 domain-containing protein</fullName>
    </recommendedName>
</protein>
<dbReference type="Proteomes" id="UP001597052">
    <property type="component" value="Unassembled WGS sequence"/>
</dbReference>
<name>A0ABD6D563_9EURY</name>
<keyword evidence="4" id="KW-1185">Reference proteome</keyword>
<dbReference type="RefSeq" id="WP_256394563.1">
    <property type="nucleotide sequence ID" value="NZ_JANHDJ010000001.1"/>
</dbReference>
<dbReference type="InterPro" id="IPR055995">
    <property type="entry name" value="DUF7573"/>
</dbReference>
<sequence length="76" mass="8327">MSEERSLTEFSSTDAAESHADDSRADDGDNAESIEPATVTYRWRSEGAVCAQCGDSTEKQWLDDSAFVCPDCKSWA</sequence>
<gene>
    <name evidence="3" type="ORF">ACFSBW_03130</name>
</gene>
<evidence type="ECO:0000313" key="3">
    <source>
        <dbReference type="EMBL" id="MFD1640870.1"/>
    </source>
</evidence>